<organism evidence="2 3">
    <name type="scientific">Neorhodopirellula lusitana</name>
    <dbReference type="NCBI Taxonomy" id="445327"/>
    <lineage>
        <taxon>Bacteria</taxon>
        <taxon>Pseudomonadati</taxon>
        <taxon>Planctomycetota</taxon>
        <taxon>Planctomycetia</taxon>
        <taxon>Pirellulales</taxon>
        <taxon>Pirellulaceae</taxon>
        <taxon>Neorhodopirellula</taxon>
    </lineage>
</organism>
<evidence type="ECO:0000256" key="1">
    <source>
        <dbReference type="SAM" id="Phobius"/>
    </source>
</evidence>
<evidence type="ECO:0000313" key="3">
    <source>
        <dbReference type="Proteomes" id="UP001158067"/>
    </source>
</evidence>
<keyword evidence="1" id="KW-0472">Membrane</keyword>
<keyword evidence="3" id="KW-1185">Reference proteome</keyword>
<dbReference type="Pfam" id="PF11755">
    <property type="entry name" value="DUF3311"/>
    <property type="match status" value="1"/>
</dbReference>
<name>A0ABY1PNR5_9BACT</name>
<feature type="transmembrane region" description="Helical" evidence="1">
    <location>
        <begin position="95"/>
        <end position="114"/>
    </location>
</feature>
<gene>
    <name evidence="2" type="ORF">SAMN06265222_101374</name>
</gene>
<sequence>MCVDIGVLAAVAENHFQGRLSSVQKSDHFPQRVVQTQHTVAPGLPLNYTPAPPVEIREHGRSLPNVLQSLPVLPPAAQTSMPPSDSSPRPRRGSWLIAALVLALLILHQDNWFWLDGRLVFGFIPVGLFWHSCISLGAAGTWFLATKIAWPLDTPTDIPASAGAAASGKSESGQTGVSE</sequence>
<keyword evidence="1" id="KW-0812">Transmembrane</keyword>
<proteinExistence type="predicted"/>
<dbReference type="InterPro" id="IPR021741">
    <property type="entry name" value="DUF3311"/>
</dbReference>
<reference evidence="2 3" key="1">
    <citation type="submission" date="2017-05" db="EMBL/GenBank/DDBJ databases">
        <authorList>
            <person name="Varghese N."/>
            <person name="Submissions S."/>
        </authorList>
    </citation>
    <scope>NUCLEOTIDE SEQUENCE [LARGE SCALE GENOMIC DNA]</scope>
    <source>
        <strain evidence="2 3">DSM 25457</strain>
    </source>
</reference>
<keyword evidence="1" id="KW-1133">Transmembrane helix</keyword>
<protein>
    <submittedName>
        <fullName evidence="2">Uncharacterized protein</fullName>
    </submittedName>
</protein>
<comment type="caution">
    <text evidence="2">The sequence shown here is derived from an EMBL/GenBank/DDBJ whole genome shotgun (WGS) entry which is preliminary data.</text>
</comment>
<dbReference type="Proteomes" id="UP001158067">
    <property type="component" value="Unassembled WGS sequence"/>
</dbReference>
<evidence type="ECO:0000313" key="2">
    <source>
        <dbReference type="EMBL" id="SMP39861.1"/>
    </source>
</evidence>
<feature type="transmembrane region" description="Helical" evidence="1">
    <location>
        <begin position="120"/>
        <end position="145"/>
    </location>
</feature>
<dbReference type="EMBL" id="FXUG01000001">
    <property type="protein sequence ID" value="SMP39861.1"/>
    <property type="molecule type" value="Genomic_DNA"/>
</dbReference>
<accession>A0ABY1PNR5</accession>